<dbReference type="SUPFAM" id="SSF52540">
    <property type="entry name" value="P-loop containing nucleoside triphosphate hydrolases"/>
    <property type="match status" value="1"/>
</dbReference>
<reference evidence="2" key="1">
    <citation type="submission" date="2017-04" db="EMBL/GenBank/DDBJ databases">
        <authorList>
            <person name="Varghese N."/>
            <person name="Submissions S."/>
        </authorList>
    </citation>
    <scope>NUCLEOTIDE SEQUENCE [LARGE SCALE GENOMIC DNA]</scope>
    <source>
        <strain evidence="2">USBA 82</strain>
    </source>
</reference>
<dbReference type="RefSeq" id="WP_085543380.1">
    <property type="nucleotide sequence ID" value="NZ_FXBB01000001.1"/>
</dbReference>
<gene>
    <name evidence="1" type="ORF">SAMN06275492_10180</name>
</gene>
<dbReference type="InterPro" id="IPR027417">
    <property type="entry name" value="P-loop_NTPase"/>
</dbReference>
<dbReference type="EMBL" id="FXBB01000001">
    <property type="protein sequence ID" value="SMG09004.1"/>
    <property type="molecule type" value="Genomic_DNA"/>
</dbReference>
<evidence type="ECO:0008006" key="3">
    <source>
        <dbReference type="Google" id="ProtNLM"/>
    </source>
</evidence>
<proteinExistence type="predicted"/>
<evidence type="ECO:0000313" key="2">
    <source>
        <dbReference type="Proteomes" id="UP000193355"/>
    </source>
</evidence>
<protein>
    <recommendedName>
        <fullName evidence="3">Asp23 family, cell envelope-related function</fullName>
    </recommendedName>
</protein>
<dbReference type="Proteomes" id="UP000193355">
    <property type="component" value="Unassembled WGS sequence"/>
</dbReference>
<organism evidence="1 2">
    <name type="scientific">Dethiosulfovibrio salsuginis</name>
    <dbReference type="NCBI Taxonomy" id="561720"/>
    <lineage>
        <taxon>Bacteria</taxon>
        <taxon>Thermotogati</taxon>
        <taxon>Synergistota</taxon>
        <taxon>Synergistia</taxon>
        <taxon>Synergistales</taxon>
        <taxon>Dethiosulfovibrionaceae</taxon>
        <taxon>Dethiosulfovibrio</taxon>
    </lineage>
</organism>
<dbReference type="AlphaFoldDB" id="A0A1X7I492"/>
<accession>A0A1X7I492</accession>
<sequence>MSVLLDGIRVIAFVGPAGTGKSLRAQFVARQRDIDYIIDDGLVIARGRIVAGKSAKTEKNMVRAIRRAMFLFPDHRAEVVDFLKNHSPCSLMVIATSIGMAEKICRALGLSEPESFVNISEVASPEEIAKAQYERKHKKQHVIPVSQAQIRKNYTGKLVGRLRNLLRLKDNYEKTIVRPPFSFFGDIKIEAEAVIEISRHAITNHRQVSSLSDLQVKDMGSTVEVSMTLVLYLGPASLLVAAKEISKRVKLTVEFLCGLDVSKVDVSIEKVIKLESSG</sequence>
<evidence type="ECO:0000313" key="1">
    <source>
        <dbReference type="EMBL" id="SMG09004.1"/>
    </source>
</evidence>
<dbReference type="OrthoDB" id="5429664at2"/>
<dbReference type="STRING" id="561720.SAMN06275492_10180"/>
<keyword evidence="2" id="KW-1185">Reference proteome</keyword>
<name>A0A1X7I492_9BACT</name>